<dbReference type="EMBL" id="CYXV01000006">
    <property type="protein sequence ID" value="CUM95484.1"/>
    <property type="molecule type" value="Genomic_DNA"/>
</dbReference>
<accession>A0A173SXS5</accession>
<proteinExistence type="predicted"/>
<dbReference type="Proteomes" id="UP000095495">
    <property type="component" value="Unassembled WGS sequence"/>
</dbReference>
<name>A0A173SXS5_9FIRM</name>
<gene>
    <name evidence="1" type="ORF">ERS852420_01774</name>
</gene>
<dbReference type="RefSeq" id="WP_055262559.1">
    <property type="nucleotide sequence ID" value="NZ_CYXV01000006.1"/>
</dbReference>
<evidence type="ECO:0008006" key="3">
    <source>
        <dbReference type="Google" id="ProtNLM"/>
    </source>
</evidence>
<evidence type="ECO:0000313" key="1">
    <source>
        <dbReference type="EMBL" id="CUM95484.1"/>
    </source>
</evidence>
<protein>
    <recommendedName>
        <fullName evidence="3">DUF4317 domain-containing protein</fullName>
    </recommendedName>
</protein>
<evidence type="ECO:0000313" key="2">
    <source>
        <dbReference type="Proteomes" id="UP000095495"/>
    </source>
</evidence>
<organism evidence="1 2">
    <name type="scientific">Roseburia faecis</name>
    <dbReference type="NCBI Taxonomy" id="301302"/>
    <lineage>
        <taxon>Bacteria</taxon>
        <taxon>Bacillati</taxon>
        <taxon>Bacillota</taxon>
        <taxon>Clostridia</taxon>
        <taxon>Lachnospirales</taxon>
        <taxon>Lachnospiraceae</taxon>
        <taxon>Roseburia</taxon>
    </lineage>
</organism>
<dbReference type="AlphaFoldDB" id="A0A173SXS5"/>
<sequence length="428" mass="48521">MNKKEVLELKRRFKKEAATFTRVCGCYVDGNHNKVCKFGNTFLNLEEDEFYKYLEIANKALSGTIGNNLLELKFPIEEEEVGGRQHILMALRASKLEDENLLDTFYDLVIDTYDHAGNYLIVLFHDAYDVMTRTKDNNNLDESEEVYEYLICAICPVDLSKPGLGFLEEEHRIGPRVRDWVVGAVDTAFLFPAFNDRSTDIHSTLFYTKNTKEPHSEFMANGLGCGIERTATEQKMAFHSIVRNVLGAEDEHTDDVLLDLQQNLSDMIDEYAETHDDDEDVFLLDKEVVTKLLADSDISEEKAAKIEKSVDEAFGEKPPAAENVIDSKALVQNELRVEKMALEDQVGTLTVQLTEKDEALAERTSQLIEKQEEIDNYIAETKTYDVVLRVKPEKASQIKSQVINGQKCLVIPMDEDEHATINGVNTTV</sequence>
<dbReference type="InterPro" id="IPR025466">
    <property type="entry name" value="DUF4317"/>
</dbReference>
<reference evidence="1 2" key="1">
    <citation type="submission" date="2015-09" db="EMBL/GenBank/DDBJ databases">
        <authorList>
            <consortium name="Pathogen Informatics"/>
        </authorList>
    </citation>
    <scope>NUCLEOTIDE SEQUENCE [LARGE SCALE GENOMIC DNA]</scope>
    <source>
        <strain evidence="1 2">2789STDY5608863</strain>
    </source>
</reference>
<dbReference type="Pfam" id="PF14199">
    <property type="entry name" value="DUF4317"/>
    <property type="match status" value="1"/>
</dbReference>